<evidence type="ECO:0000256" key="1">
    <source>
        <dbReference type="ARBA" id="ARBA00004389"/>
    </source>
</evidence>
<reference evidence="15 16" key="1">
    <citation type="journal article" date="2020" name="IScience">
        <title>Genome Sequencing of the Endangered Kingdonia uniflora (Circaeasteraceae, Ranunculales) Reveals Potential Mechanisms of Evolutionary Specialization.</title>
        <authorList>
            <person name="Sun Y."/>
            <person name="Deng T."/>
            <person name="Zhang A."/>
            <person name="Moore M.J."/>
            <person name="Landis J.B."/>
            <person name="Lin N."/>
            <person name="Zhang H."/>
            <person name="Zhang X."/>
            <person name="Huang J."/>
            <person name="Zhang X."/>
            <person name="Sun H."/>
            <person name="Wang H."/>
        </authorList>
    </citation>
    <scope>NUCLEOTIDE SEQUENCE [LARGE SCALE GENOMIC DNA]</scope>
    <source>
        <strain evidence="15">TB1705</strain>
        <tissue evidence="15">Leaf</tissue>
    </source>
</reference>
<gene>
    <name evidence="15" type="ORF">GIB67_014322</name>
</gene>
<keyword evidence="9 12" id="KW-1133">Transmembrane helix</keyword>
<keyword evidence="5 12" id="KW-0328">Glycosyltransferase</keyword>
<comment type="caution">
    <text evidence="15">The sequence shown here is derived from an EMBL/GenBank/DDBJ whole genome shotgun (WGS) entry which is preliminary data.</text>
</comment>
<dbReference type="CDD" id="cd03806">
    <property type="entry name" value="GT4_ALG11-like"/>
    <property type="match status" value="1"/>
</dbReference>
<dbReference type="EMBL" id="JACGCM010000589">
    <property type="protein sequence ID" value="KAF6170392.1"/>
    <property type="molecule type" value="Genomic_DNA"/>
</dbReference>
<evidence type="ECO:0000256" key="2">
    <source>
        <dbReference type="ARBA" id="ARBA00004922"/>
    </source>
</evidence>
<dbReference type="InterPro" id="IPR031814">
    <property type="entry name" value="ALG11_N"/>
</dbReference>
<name>A0A7J7NTT2_9MAGN</name>
<accession>A0A7J7NTT2</accession>
<feature type="domain" description="ALG11 mannosyltransferase N-terminal" evidence="14">
    <location>
        <begin position="34"/>
        <end position="239"/>
    </location>
</feature>
<comment type="catalytic activity">
    <reaction evidence="11 12">
        <text>an alpha-D-Man-(1-&gt;3)-[alpha-D-Man-(1-&gt;6)]-beta-D-Man-(1-&gt;4)-beta-D-GlcNAc-(1-&gt;4)-alpha-D-GlcNAc-diphospho-di-trans,poly-cis-dolichol + 2 GDP-alpha-D-mannose = an alpha-D-Man-(1-&gt;2)-alpha-D-Man-(1-&gt;2)-alpha-D-Man-(1-&gt;3)-[alpha-D-Man-(1-&gt;6)]-beta-D-Man-(1-&gt;4)-beta-D-GlcNAc-(1-&gt;4)-alpha-D-GlcNAc-diphospho-di-trans,poly-cis-dolichol + 2 GDP + 2 H(+)</text>
        <dbReference type="Rhea" id="RHEA:29523"/>
        <dbReference type="Rhea" id="RHEA-COMP:19515"/>
        <dbReference type="Rhea" id="RHEA-COMP:19516"/>
        <dbReference type="ChEBI" id="CHEBI:15378"/>
        <dbReference type="ChEBI" id="CHEBI:57527"/>
        <dbReference type="ChEBI" id="CHEBI:58189"/>
        <dbReference type="ChEBI" id="CHEBI:132511"/>
        <dbReference type="ChEBI" id="CHEBI:132515"/>
        <dbReference type="EC" id="2.4.1.131"/>
    </reaction>
    <physiologicalReaction direction="left-to-right" evidence="11 12">
        <dbReference type="Rhea" id="RHEA:29524"/>
    </physiologicalReaction>
</comment>
<dbReference type="EC" id="2.4.1.131" evidence="3 12"/>
<dbReference type="Pfam" id="PF15924">
    <property type="entry name" value="ALG11_N"/>
    <property type="match status" value="1"/>
</dbReference>
<evidence type="ECO:0000256" key="8">
    <source>
        <dbReference type="ARBA" id="ARBA00022824"/>
    </source>
</evidence>
<evidence type="ECO:0000259" key="13">
    <source>
        <dbReference type="Pfam" id="PF00534"/>
    </source>
</evidence>
<evidence type="ECO:0000256" key="4">
    <source>
        <dbReference type="ARBA" id="ARBA00022018"/>
    </source>
</evidence>
<evidence type="ECO:0000256" key="9">
    <source>
        <dbReference type="ARBA" id="ARBA00022989"/>
    </source>
</evidence>
<comment type="subcellular location">
    <subcellularLocation>
        <location evidence="1">Endoplasmic reticulum membrane</location>
        <topology evidence="1">Single-pass membrane protein</topology>
    </subcellularLocation>
</comment>
<dbReference type="GO" id="GO:0006487">
    <property type="term" value="P:protein N-linked glycosylation"/>
    <property type="evidence" value="ECO:0007669"/>
    <property type="project" value="TreeGrafter"/>
</dbReference>
<dbReference type="Proteomes" id="UP000541444">
    <property type="component" value="Unassembled WGS sequence"/>
</dbReference>
<sequence length="482" mass="54516">MAFNILLFALVSALSAIIVRLILVVIKGRNNRSKVVGFFHPYTNDGGGGERVLWCAVKAIQEETTDLNCVVYTGDHDASPQSLMARAIDRFGVKLLHPPQVIHLCNRKWIEERTYPHFTMVGQSLGSVYLSWEALCKLTPLIFFDTSGYAFTYPLARVFGCKVICYTHYPTISSDMVSRVWKRSSMYNNDALITRSVWLSRCKFIYYTFFSWMYGYVGSFAHLAMVNSSWTQSHIEKLWEIPKQTKKVYPPCDTSGLQVLPLERPVKTPAIISVAQFRPEKAHTLQLEAFSVAVKKLDTGSPRPKLQFVGSCRNKEDEDRLQKLKDSAIELKVEGDVEFYKNLMYKDLVRLLGGAVAGLHSMIDEHFGISVVEYMAAGAIPIGKKTNLQSHLRLPWCPAHNSAGPKLDIVLEEDGKRTGFLASDVEEYADAILELLRMPETERFEMAAAGRKRAGRFSEQRFFQDFKTAVRPILAQLSKVNC</sequence>
<dbReference type="OrthoDB" id="2276068at2759"/>
<feature type="transmembrane region" description="Helical" evidence="12">
    <location>
        <begin position="204"/>
        <end position="225"/>
    </location>
</feature>
<proteinExistence type="inferred from homology"/>
<evidence type="ECO:0000256" key="5">
    <source>
        <dbReference type="ARBA" id="ARBA00022676"/>
    </source>
</evidence>
<keyword evidence="16" id="KW-1185">Reference proteome</keyword>
<keyword evidence="7 12" id="KW-0812">Transmembrane</keyword>
<dbReference type="Pfam" id="PF00534">
    <property type="entry name" value="Glycos_transf_1"/>
    <property type="match status" value="1"/>
</dbReference>
<feature type="transmembrane region" description="Helical" evidence="12">
    <location>
        <begin position="6"/>
        <end position="26"/>
    </location>
</feature>
<evidence type="ECO:0000313" key="16">
    <source>
        <dbReference type="Proteomes" id="UP000541444"/>
    </source>
</evidence>
<keyword evidence="8 12" id="KW-0256">Endoplasmic reticulum</keyword>
<dbReference type="SUPFAM" id="SSF53756">
    <property type="entry name" value="UDP-Glycosyltransferase/glycogen phosphorylase"/>
    <property type="match status" value="1"/>
</dbReference>
<dbReference type="Gene3D" id="3.40.50.2000">
    <property type="entry name" value="Glycogen Phosphorylase B"/>
    <property type="match status" value="1"/>
</dbReference>
<dbReference type="AlphaFoldDB" id="A0A7J7NTT2"/>
<dbReference type="InterPro" id="IPR038013">
    <property type="entry name" value="ALG11"/>
</dbReference>
<feature type="domain" description="Glycosyl transferase family 1" evidence="13">
    <location>
        <begin position="264"/>
        <end position="385"/>
    </location>
</feature>
<dbReference type="GO" id="GO:0005789">
    <property type="term" value="C:endoplasmic reticulum membrane"/>
    <property type="evidence" value="ECO:0007669"/>
    <property type="project" value="UniProtKB-SubCell"/>
</dbReference>
<evidence type="ECO:0000256" key="7">
    <source>
        <dbReference type="ARBA" id="ARBA00022692"/>
    </source>
</evidence>
<evidence type="ECO:0000256" key="11">
    <source>
        <dbReference type="ARBA" id="ARBA00045065"/>
    </source>
</evidence>
<protein>
    <recommendedName>
        <fullName evidence="4 12">GDP-Man:Man(3)GlcNAc(2)-PP-Dol alpha-1,2-mannosyltransferase</fullName>
        <ecNumber evidence="3 12">2.4.1.131</ecNumber>
    </recommendedName>
</protein>
<evidence type="ECO:0000256" key="6">
    <source>
        <dbReference type="ARBA" id="ARBA00022679"/>
    </source>
</evidence>
<dbReference type="PANTHER" id="PTHR45919">
    <property type="entry name" value="GDP-MAN:MAN(3)GLCNAC(2)-PP-DOL ALPHA-1,2-MANNOSYLTRANSFERASE"/>
    <property type="match status" value="1"/>
</dbReference>
<dbReference type="InterPro" id="IPR001296">
    <property type="entry name" value="Glyco_trans_1"/>
</dbReference>
<evidence type="ECO:0000259" key="14">
    <source>
        <dbReference type="Pfam" id="PF15924"/>
    </source>
</evidence>
<keyword evidence="10 12" id="KW-0472">Membrane</keyword>
<evidence type="ECO:0000313" key="15">
    <source>
        <dbReference type="EMBL" id="KAF6170392.1"/>
    </source>
</evidence>
<organism evidence="15 16">
    <name type="scientific">Kingdonia uniflora</name>
    <dbReference type="NCBI Taxonomy" id="39325"/>
    <lineage>
        <taxon>Eukaryota</taxon>
        <taxon>Viridiplantae</taxon>
        <taxon>Streptophyta</taxon>
        <taxon>Embryophyta</taxon>
        <taxon>Tracheophyta</taxon>
        <taxon>Spermatophyta</taxon>
        <taxon>Magnoliopsida</taxon>
        <taxon>Ranunculales</taxon>
        <taxon>Circaeasteraceae</taxon>
        <taxon>Kingdonia</taxon>
    </lineage>
</organism>
<comment type="function">
    <text evidence="12">GDP-Man:Man(3)GlcNAc(2)-PP-Dol alpha-1,2-mannosyltransferase that operates in the biosynthetic pathway of dolichol-linked oligosaccharides, the glycan precursors employed in protein asparagine (N)-glycosylation. The assembly of dolichol-linked oligosaccharides begins on the cytosolic side of the endoplasmic reticulum membrane and finishes in its lumen. The sequential addition of sugars to dolichol pyrophosphate produces dolichol-linked oligosaccharides containing fourteen sugars, including two GlcNAcs, nine mannoses and three glucoses. Once assembled, the oligosaccharide is transferred from the lipid to nascent proteins by oligosaccharyltransferases. Catalyzes, on the cytoplasmic face of the endoplasmic reticulum, the addition of the fourth and fifth mannose residues to the dolichol-linked oligosaccharide chain, to produce Man(5)GlcNAc(2)-PP-dolichol core oligosaccharide.</text>
</comment>
<dbReference type="PANTHER" id="PTHR45919:SF1">
    <property type="entry name" value="GDP-MAN:MAN(3)GLCNAC(2)-PP-DOL ALPHA-1,2-MANNOSYLTRANSFERASE"/>
    <property type="match status" value="1"/>
</dbReference>
<keyword evidence="6 12" id="KW-0808">Transferase</keyword>
<dbReference type="GO" id="GO:0004377">
    <property type="term" value="F:GDP-Man:Man(3)GlcNAc(2)-PP-Dol alpha-1,2-mannosyltransferase activity"/>
    <property type="evidence" value="ECO:0007669"/>
    <property type="project" value="UniProtKB-UniRule"/>
</dbReference>
<evidence type="ECO:0000256" key="12">
    <source>
        <dbReference type="RuleBase" id="RU367051"/>
    </source>
</evidence>
<comment type="pathway">
    <text evidence="2 12">Protein modification; protein glycosylation.</text>
</comment>
<comment type="similarity">
    <text evidence="12">Belongs to the glycosyltransferase group 1 family. Glycosyltransferase 4 subfamily.</text>
</comment>
<evidence type="ECO:0000256" key="3">
    <source>
        <dbReference type="ARBA" id="ARBA00012645"/>
    </source>
</evidence>
<evidence type="ECO:0000256" key="10">
    <source>
        <dbReference type="ARBA" id="ARBA00023136"/>
    </source>
</evidence>
<dbReference type="UniPathway" id="UPA00378"/>